<dbReference type="InterPro" id="IPR023801">
    <property type="entry name" value="His_deacetylse_dom"/>
</dbReference>
<dbReference type="SUPFAM" id="SSF57850">
    <property type="entry name" value="RING/U-box"/>
    <property type="match status" value="2"/>
</dbReference>
<dbReference type="Gene3D" id="3.40.800.20">
    <property type="entry name" value="Histone deacetylase domain"/>
    <property type="match status" value="2"/>
</dbReference>
<evidence type="ECO:0000256" key="3">
    <source>
        <dbReference type="SAM" id="MobiDB-lite"/>
    </source>
</evidence>
<dbReference type="InterPro" id="IPR001607">
    <property type="entry name" value="Znf_UBP"/>
</dbReference>
<reference evidence="5 6" key="1">
    <citation type="journal article" date="2019" name="Gigascience">
        <title>Whole-genome sequence of the oriental lung fluke Paragonimus westermani.</title>
        <authorList>
            <person name="Oey H."/>
            <person name="Zakrzewski M."/>
            <person name="Narain K."/>
            <person name="Devi K.R."/>
            <person name="Agatsuma T."/>
            <person name="Nawaratna S."/>
            <person name="Gobert G.N."/>
            <person name="Jones M.K."/>
            <person name="Ragan M.A."/>
            <person name="McManus D.P."/>
            <person name="Krause L."/>
        </authorList>
    </citation>
    <scope>NUCLEOTIDE SEQUENCE [LARGE SCALE GENOMIC DNA]</scope>
    <source>
        <strain evidence="5 6">IND2009</strain>
    </source>
</reference>
<dbReference type="GO" id="GO:0004407">
    <property type="term" value="F:histone deacetylase activity"/>
    <property type="evidence" value="ECO:0007669"/>
    <property type="project" value="TreeGrafter"/>
</dbReference>
<dbReference type="PROSITE" id="PS50271">
    <property type="entry name" value="ZF_UBP"/>
    <property type="match status" value="2"/>
</dbReference>
<sequence length="1267" mass="139715">MAEPASDELLFPTHRHSHVSKVAETESMLDDERKTLASGLDSAFFNEHTNLAARLAVGSVVQAVESVHRGDVRNAFCLIRPPGHHAMENEACGFCIFNNVAIAAQYALDRLEYNRILIVDWDVHHGQATQYAFYDSSRVLYISIHRYDDQKFWPHLRESNFDFIGNGRGRGYNINVALNEKKLGDADYLAIFHRLVLPVAYEFDPDLVLVSAGYDSAYGCPLGQLELSPPLFAHLTHKLMCLAEGKLVVALEGGYFHDSLAESAAHTISALLGDCAPSLEPIGEVHQSVLKSISDCVSVLRVRWKSLHVYQIPELMPVSEAHQLPEQSWLDIKIPVMAPEKHVHDPEDLQRIDEWLSHLKQAHPVAQHSQKTRTSMVNLATGALCYPFGVLYRFVSSSPDLVTAIIQRPLIAYVVATSCWTSMVWRADANGLRNLHQYFKSRYATRAELLRAHTESYVNAVAKTAGLEQSTLNRLAQDEDSIYFNRHTYDCARLAAGSVLAVIEEICTGRCMNGVAVIRPPGHHALADRCMGFCFFNNVAIGARHAQQIYGLERIAIVDWDVHHGNGTEKIFEDDPNVLYISVHRYDDGRFFPSTVDTSPAVCGVGEGLGRTVQVGWNGRHIKDGEYITVFMHLILPILYEFRPQLIIVSAGFDAVRGDRLVSRHCFAHMDEGGLGVSPECFGHLTHLLLTAAYLCTSVDHASRRDSSSERTTRQRIAHQQQSEFTGGLLLALEGGYHLAATAEAICHSVASLLGDCCPRLPLGLSFTEKQVLSHCFITNWSASISRIILTEVDCCSSPISVLRGCKAVRRTLLIQEQYWKSIVGYDPIRSQLVSDELIPPGAQSDLAFTRKLEAEIQSHLEDLSLNDGASPRFSSPLNHYVPPTSTSFSLAVSDAVGIGSDSILLSTPSSATRVSTVTTAEQNILLELGSELFISTSVGQVVSSTVTAPSSSSTALQSALPSQQLTTEFTHLHVDSPYIGPSERSSLDSEATPILQSRQPTASDAAGSQLGGSSGPAVENHVVAVATLQDLMNVTTVGTEDIHTFFGLESTQQLPERLFAITPLTWCPHLTSVHSNPGWTPDVHGMCSRCDNQTENWVCLTCYSVYCSRYANSHMMEHFSATRHPLVLSFSDLSSWCYECESYVHNEACSTSHPSVFYAVAPSSSCPHLTSVKDKPDWQPDVHGKCGQCDHKDELWACLTCYTLGCGRYANSHMLEHFSNTEHPIVISFADLSCWCYKCESYVDNPALMLPKQAVHRAKFGADLPG</sequence>
<dbReference type="Proteomes" id="UP000324629">
    <property type="component" value="Unassembled WGS sequence"/>
</dbReference>
<comment type="similarity">
    <text evidence="1">Belongs to the histone deacetylase family. HD type 2 subfamily.</text>
</comment>
<dbReference type="PANTHER" id="PTHR10625:SF38">
    <property type="entry name" value="HISTONE DEACETYLASE 6, ISOFORM G"/>
    <property type="match status" value="1"/>
</dbReference>
<dbReference type="SMART" id="SM00290">
    <property type="entry name" value="ZnF_UBP"/>
    <property type="match status" value="2"/>
</dbReference>
<evidence type="ECO:0000256" key="1">
    <source>
        <dbReference type="ARBA" id="ARBA00007738"/>
    </source>
</evidence>
<name>A0A5J4NVV4_9TREM</name>
<dbReference type="Pfam" id="PF00850">
    <property type="entry name" value="Hist_deacetyl"/>
    <property type="match status" value="2"/>
</dbReference>
<keyword evidence="6" id="KW-1185">Reference proteome</keyword>
<feature type="domain" description="UBP-type" evidence="4">
    <location>
        <begin position="1066"/>
        <end position="1168"/>
    </location>
</feature>
<dbReference type="GO" id="GO:0040029">
    <property type="term" value="P:epigenetic regulation of gene expression"/>
    <property type="evidence" value="ECO:0007669"/>
    <property type="project" value="TreeGrafter"/>
</dbReference>
<gene>
    <name evidence="5" type="ORF">DEA37_0004195</name>
</gene>
<dbReference type="GO" id="GO:0000118">
    <property type="term" value="C:histone deacetylase complex"/>
    <property type="evidence" value="ECO:0007669"/>
    <property type="project" value="TreeGrafter"/>
</dbReference>
<dbReference type="PRINTS" id="PR01270">
    <property type="entry name" value="HDASUPER"/>
</dbReference>
<protein>
    <submittedName>
        <fullName evidence="5">Histone deacetylase 6</fullName>
    </submittedName>
</protein>
<evidence type="ECO:0000313" key="6">
    <source>
        <dbReference type="Proteomes" id="UP000324629"/>
    </source>
</evidence>
<dbReference type="PANTHER" id="PTHR10625">
    <property type="entry name" value="HISTONE DEACETYLASE HDAC1-RELATED"/>
    <property type="match status" value="1"/>
</dbReference>
<dbReference type="AlphaFoldDB" id="A0A5J4NVV4"/>
<evidence type="ECO:0000313" key="5">
    <source>
        <dbReference type="EMBL" id="KAA3679775.1"/>
    </source>
</evidence>
<dbReference type="Pfam" id="PF02148">
    <property type="entry name" value="zf-UBP"/>
    <property type="match status" value="2"/>
</dbReference>
<evidence type="ECO:0000256" key="2">
    <source>
        <dbReference type="PROSITE-ProRule" id="PRU00502"/>
    </source>
</evidence>
<organism evidence="5 6">
    <name type="scientific">Paragonimus westermani</name>
    <dbReference type="NCBI Taxonomy" id="34504"/>
    <lineage>
        <taxon>Eukaryota</taxon>
        <taxon>Metazoa</taxon>
        <taxon>Spiralia</taxon>
        <taxon>Lophotrochozoa</taxon>
        <taxon>Platyhelminthes</taxon>
        <taxon>Trematoda</taxon>
        <taxon>Digenea</taxon>
        <taxon>Plagiorchiida</taxon>
        <taxon>Troglotremata</taxon>
        <taxon>Troglotrematidae</taxon>
        <taxon>Paragonimus</taxon>
    </lineage>
</organism>
<feature type="domain" description="UBP-type" evidence="4">
    <location>
        <begin position="1165"/>
        <end position="1265"/>
    </location>
</feature>
<dbReference type="InterPro" id="IPR000286">
    <property type="entry name" value="HDACs"/>
</dbReference>
<evidence type="ECO:0000259" key="4">
    <source>
        <dbReference type="PROSITE" id="PS50271"/>
    </source>
</evidence>
<dbReference type="Gene3D" id="3.30.40.10">
    <property type="entry name" value="Zinc/RING finger domain, C3HC4 (zinc finger)"/>
    <property type="match status" value="2"/>
</dbReference>
<accession>A0A5J4NVV4</accession>
<dbReference type="GO" id="GO:0008270">
    <property type="term" value="F:zinc ion binding"/>
    <property type="evidence" value="ECO:0007669"/>
    <property type="project" value="UniProtKB-KW"/>
</dbReference>
<keyword evidence="2" id="KW-0862">Zinc</keyword>
<dbReference type="SUPFAM" id="SSF52768">
    <property type="entry name" value="Arginase/deacetylase"/>
    <property type="match status" value="2"/>
</dbReference>
<keyword evidence="2" id="KW-0863">Zinc-finger</keyword>
<dbReference type="InterPro" id="IPR037138">
    <property type="entry name" value="His_deacetylse_dom_sf"/>
</dbReference>
<dbReference type="EMBL" id="QNGE01000636">
    <property type="protein sequence ID" value="KAA3679775.1"/>
    <property type="molecule type" value="Genomic_DNA"/>
</dbReference>
<proteinExistence type="inferred from homology"/>
<feature type="region of interest" description="Disordered" evidence="3">
    <location>
        <begin position="981"/>
        <end position="1015"/>
    </location>
</feature>
<keyword evidence="2" id="KW-0479">Metal-binding</keyword>
<comment type="caution">
    <text evidence="5">The sequence shown here is derived from an EMBL/GenBank/DDBJ whole genome shotgun (WGS) entry which is preliminary data.</text>
</comment>
<dbReference type="InterPro" id="IPR013083">
    <property type="entry name" value="Znf_RING/FYVE/PHD"/>
</dbReference>
<dbReference type="InterPro" id="IPR023696">
    <property type="entry name" value="Ureohydrolase_dom_sf"/>
</dbReference>